<evidence type="ECO:0000313" key="3">
    <source>
        <dbReference type="Proteomes" id="UP001150238"/>
    </source>
</evidence>
<reference evidence="1" key="1">
    <citation type="submission" date="2022-08" db="EMBL/GenBank/DDBJ databases">
        <authorList>
            <consortium name="DOE Joint Genome Institute"/>
            <person name="Min B."/>
            <person name="Riley R."/>
            <person name="Sierra-Patev S."/>
            <person name="Naranjo-Ortiz M."/>
            <person name="Looney B."/>
            <person name="Konkel Z."/>
            <person name="Slot J.C."/>
            <person name="Sakamoto Y."/>
            <person name="Steenwyk J.L."/>
            <person name="Rokas A."/>
            <person name="Carro J."/>
            <person name="Camarero S."/>
            <person name="Ferreira P."/>
            <person name="Molpeceres G."/>
            <person name="Ruiz-Duenas F.J."/>
            <person name="Serrano A."/>
            <person name="Henrissat B."/>
            <person name="Drula E."/>
            <person name="Hughes K.W."/>
            <person name="Mata J.L."/>
            <person name="Ishikawa N.K."/>
            <person name="Vargas-Isla R."/>
            <person name="Ushijima S."/>
            <person name="Smith C.A."/>
            <person name="Ahrendt S."/>
            <person name="Andreopoulos W."/>
            <person name="He G."/>
            <person name="Labutti K."/>
            <person name="Lipzen A."/>
            <person name="Ng V."/>
            <person name="Sandor L."/>
            <person name="Barry K."/>
            <person name="Martinez A.T."/>
            <person name="Xiao Y."/>
            <person name="Gibbons J.G."/>
            <person name="Terashima K."/>
            <person name="Hibbett D.S."/>
            <person name="Grigoriev I.V."/>
        </authorList>
    </citation>
    <scope>NUCLEOTIDE SEQUENCE</scope>
    <source>
        <strain evidence="1">Sp2 HRB7682 ss15</strain>
    </source>
</reference>
<evidence type="ECO:0000313" key="2">
    <source>
        <dbReference type="EMBL" id="KAJ4491576.1"/>
    </source>
</evidence>
<dbReference type="AlphaFoldDB" id="A0A9W9AY50"/>
<dbReference type="EMBL" id="JANVFS010000006">
    <property type="protein sequence ID" value="KAJ4491576.1"/>
    <property type="molecule type" value="Genomic_DNA"/>
</dbReference>
<dbReference type="EMBL" id="JANVFS010000006">
    <property type="protein sequence ID" value="KAJ4491571.1"/>
    <property type="molecule type" value="Genomic_DNA"/>
</dbReference>
<evidence type="ECO:0000313" key="1">
    <source>
        <dbReference type="EMBL" id="KAJ4491571.1"/>
    </source>
</evidence>
<reference evidence="1" key="2">
    <citation type="journal article" date="2023" name="Proc. Natl. Acad. Sci. U.S.A.">
        <title>A global phylogenomic analysis of the shiitake genus Lentinula.</title>
        <authorList>
            <person name="Sierra-Patev S."/>
            <person name="Min B."/>
            <person name="Naranjo-Ortiz M."/>
            <person name="Looney B."/>
            <person name="Konkel Z."/>
            <person name="Slot J.C."/>
            <person name="Sakamoto Y."/>
            <person name="Steenwyk J.L."/>
            <person name="Rokas A."/>
            <person name="Carro J."/>
            <person name="Camarero S."/>
            <person name="Ferreira P."/>
            <person name="Molpeceres G."/>
            <person name="Ruiz-Duenas F.J."/>
            <person name="Serrano A."/>
            <person name="Henrissat B."/>
            <person name="Drula E."/>
            <person name="Hughes K.W."/>
            <person name="Mata J.L."/>
            <person name="Ishikawa N.K."/>
            <person name="Vargas-Isla R."/>
            <person name="Ushijima S."/>
            <person name="Smith C.A."/>
            <person name="Donoghue J."/>
            <person name="Ahrendt S."/>
            <person name="Andreopoulos W."/>
            <person name="He G."/>
            <person name="LaButti K."/>
            <person name="Lipzen A."/>
            <person name="Ng V."/>
            <person name="Riley R."/>
            <person name="Sandor L."/>
            <person name="Barry K."/>
            <person name="Martinez A.T."/>
            <person name="Xiao Y."/>
            <person name="Gibbons J.G."/>
            <person name="Terashima K."/>
            <person name="Grigoriev I.V."/>
            <person name="Hibbett D."/>
        </authorList>
    </citation>
    <scope>NUCLEOTIDE SEQUENCE</scope>
    <source>
        <strain evidence="1">Sp2 HRB7682 ss15</strain>
    </source>
</reference>
<name>A0A9W9AY50_9AGAR</name>
<accession>A0A9W9AY50</accession>
<proteinExistence type="predicted"/>
<dbReference type="Proteomes" id="UP001150238">
    <property type="component" value="Unassembled WGS sequence"/>
</dbReference>
<gene>
    <name evidence="1" type="ORF">C8J55DRAFT_486502</name>
    <name evidence="2" type="ORF">C8J55DRAFT_486506</name>
</gene>
<sequence>MGKRHKHQSWTFVLLRVARLGVGVVVVMKDGGAAQAPKTVLCAAAKLSFALEFVFGNYRNLVCQFRFALEGAVQLNGFRDAGPNARLQPSAVRTLPEALKHRRTSRIKLFKGRGLTVPGSESRLVWDFVAIETEIEFDSFSSKLTGVVARTTAQKMAAVALFVGIAWTAPKCMVEKADVGKEVAEENGRCSRWGAKRVVDNGGGVRRRGEGS</sequence>
<protein>
    <submittedName>
        <fullName evidence="1">Uncharacterized protein</fullName>
    </submittedName>
</protein>
<comment type="caution">
    <text evidence="1">The sequence shown here is derived from an EMBL/GenBank/DDBJ whole genome shotgun (WGS) entry which is preliminary data.</text>
</comment>
<organism evidence="1 3">
    <name type="scientific">Lentinula lateritia</name>
    <dbReference type="NCBI Taxonomy" id="40482"/>
    <lineage>
        <taxon>Eukaryota</taxon>
        <taxon>Fungi</taxon>
        <taxon>Dikarya</taxon>
        <taxon>Basidiomycota</taxon>
        <taxon>Agaricomycotina</taxon>
        <taxon>Agaricomycetes</taxon>
        <taxon>Agaricomycetidae</taxon>
        <taxon>Agaricales</taxon>
        <taxon>Marasmiineae</taxon>
        <taxon>Omphalotaceae</taxon>
        <taxon>Lentinula</taxon>
    </lineage>
</organism>